<name>A0A0D2GA17_9EURO</name>
<dbReference type="AlphaFoldDB" id="A0A0D2GA17"/>
<dbReference type="PANTHER" id="PTHR37540">
    <property type="entry name" value="TRANSCRIPTION FACTOR (ACR-2), PUTATIVE-RELATED-RELATED"/>
    <property type="match status" value="1"/>
</dbReference>
<accession>A0A0D2GA17</accession>
<proteinExistence type="predicted"/>
<protein>
    <submittedName>
        <fullName evidence="2">Uncharacterized protein</fullName>
    </submittedName>
</protein>
<dbReference type="Proteomes" id="UP000054266">
    <property type="component" value="Unassembled WGS sequence"/>
</dbReference>
<organism evidence="2 3">
    <name type="scientific">Phialophora macrospora</name>
    <dbReference type="NCBI Taxonomy" id="1851006"/>
    <lineage>
        <taxon>Eukaryota</taxon>
        <taxon>Fungi</taxon>
        <taxon>Dikarya</taxon>
        <taxon>Ascomycota</taxon>
        <taxon>Pezizomycotina</taxon>
        <taxon>Eurotiomycetes</taxon>
        <taxon>Chaetothyriomycetidae</taxon>
        <taxon>Chaetothyriales</taxon>
        <taxon>Herpotrichiellaceae</taxon>
        <taxon>Phialophora</taxon>
    </lineage>
</organism>
<feature type="region of interest" description="Disordered" evidence="1">
    <location>
        <begin position="96"/>
        <end position="133"/>
    </location>
</feature>
<evidence type="ECO:0000313" key="2">
    <source>
        <dbReference type="EMBL" id="KIW68809.1"/>
    </source>
</evidence>
<sequence length="550" mass="63114">MAEHRPSNQMTAQSGNQPGSQPDNLQYPNLVFVQHEEGSSSALMHNTVISHGRRLQLDKKHRDKKTSAQQGATYARSLVGWHSSNTTTENITAIQDAAGLPKDNNQASPRRQRREPVEHEEPQRYRDVSPSTILKRGRSDPFNALAVEITPEVNEIVSFFRDYMILAFYHTKWETSKAAVVQMHWKSIVQALHDRGSALGWLGRNGQILSIVSKDNTRVKLAALRYTTQSTELLRKRLEQTTALSETDQWHISMLWGTEILFRNLNAALLHGRMIRRMVEDQAEKGTLDLIAFRYILYYDIHLCTMLMVRSVFDYFVWVPDKYRKLEPLATGLMRFPIDSEDDAVVGLDPCIRSEVLLPIFQQRRRHMREYAYWLERSFEALNPYLQAWLAICHHICHGQLITYALDCMDNASQAGDKAHHLLAEAWLSLTALYVTRTGAGGQLIVLGIDVFEARRSILDKLYTALRWVGDHYCLLCQNGKLWALYVGARGARTLKNKPDNYDWFGSEFDKMREQMGLSSWAQTQEVLTGFLHHESIDQIDGETPKELVE</sequence>
<evidence type="ECO:0000313" key="3">
    <source>
        <dbReference type="Proteomes" id="UP000054266"/>
    </source>
</evidence>
<dbReference type="EMBL" id="KN846958">
    <property type="protein sequence ID" value="KIW68809.1"/>
    <property type="molecule type" value="Genomic_DNA"/>
</dbReference>
<dbReference type="PANTHER" id="PTHR37540:SF5">
    <property type="entry name" value="TRANSCRIPTION FACTOR DOMAIN-CONTAINING PROTEIN"/>
    <property type="match status" value="1"/>
</dbReference>
<keyword evidence="3" id="KW-1185">Reference proteome</keyword>
<feature type="compositionally biased region" description="Basic and acidic residues" evidence="1">
    <location>
        <begin position="114"/>
        <end position="127"/>
    </location>
</feature>
<reference evidence="2 3" key="1">
    <citation type="submission" date="2015-01" db="EMBL/GenBank/DDBJ databases">
        <title>The Genome Sequence of Capronia semiimmersa CBS27337.</title>
        <authorList>
            <consortium name="The Broad Institute Genomics Platform"/>
            <person name="Cuomo C."/>
            <person name="de Hoog S."/>
            <person name="Gorbushina A."/>
            <person name="Stielow B."/>
            <person name="Teixiera M."/>
            <person name="Abouelleil A."/>
            <person name="Chapman S.B."/>
            <person name="Priest M."/>
            <person name="Young S.K."/>
            <person name="Wortman J."/>
            <person name="Nusbaum C."/>
            <person name="Birren B."/>
        </authorList>
    </citation>
    <scope>NUCLEOTIDE SEQUENCE [LARGE SCALE GENOMIC DNA]</scope>
    <source>
        <strain evidence="2 3">CBS 27337</strain>
    </source>
</reference>
<dbReference type="HOGENOM" id="CLU_025452_0_0_1"/>
<feature type="region of interest" description="Disordered" evidence="1">
    <location>
        <begin position="1"/>
        <end position="26"/>
    </location>
</feature>
<feature type="compositionally biased region" description="Polar residues" evidence="1">
    <location>
        <begin position="7"/>
        <end position="26"/>
    </location>
</feature>
<evidence type="ECO:0000256" key="1">
    <source>
        <dbReference type="SAM" id="MobiDB-lite"/>
    </source>
</evidence>
<gene>
    <name evidence="2" type="ORF">PV04_04730</name>
</gene>